<dbReference type="CDD" id="cd07153">
    <property type="entry name" value="Fur_like"/>
    <property type="match status" value="1"/>
</dbReference>
<evidence type="ECO:0000256" key="9">
    <source>
        <dbReference type="SAM" id="MobiDB-lite"/>
    </source>
</evidence>
<dbReference type="Gene3D" id="3.30.1490.190">
    <property type="match status" value="1"/>
</dbReference>
<dbReference type="SUPFAM" id="SSF46785">
    <property type="entry name" value="Winged helix' DNA-binding domain"/>
    <property type="match status" value="1"/>
</dbReference>
<feature type="region of interest" description="Disordered" evidence="9">
    <location>
        <begin position="1"/>
        <end position="22"/>
    </location>
</feature>
<name>A0A8K1ZZN7_9CYAN</name>
<dbReference type="Pfam" id="PF01475">
    <property type="entry name" value="FUR"/>
    <property type="match status" value="1"/>
</dbReference>
<comment type="caution">
    <text evidence="10">The sequence shown here is derived from an EMBL/GenBank/DDBJ whole genome shotgun (WGS) entry which is preliminary data.</text>
</comment>
<comment type="cofactor">
    <cofactor evidence="8">
        <name>Mn(2+)</name>
        <dbReference type="ChEBI" id="CHEBI:29035"/>
    </cofactor>
    <cofactor evidence="8">
        <name>Fe(2+)</name>
        <dbReference type="ChEBI" id="CHEBI:29033"/>
    </cofactor>
    <text evidence="8">Binds 1 Mn(2+) or Fe(2+) ion per subunit.</text>
</comment>
<sequence length="143" mass="15857">MILKKDAENSFEAVSKGQPKPRLTAGQQSLLDTLQHQPQPLSAQALYGVMRRQQPIGLATIYRALETLKLLGLVQHRVTLTGETLYSAVEHDHHYLTCLQCGVSVPLETCPVQELAAQLQGTSSFRIYYHTLEFFGVCEGCEG</sequence>
<dbReference type="InterPro" id="IPR036390">
    <property type="entry name" value="WH_DNA-bd_sf"/>
</dbReference>
<accession>A0A8K1ZZN7</accession>
<evidence type="ECO:0000256" key="8">
    <source>
        <dbReference type="PIRSR" id="PIRSR602481-2"/>
    </source>
</evidence>
<dbReference type="AlphaFoldDB" id="A0A8K1ZZN7"/>
<organism evidence="10 11">
    <name type="scientific">Petrachloros mirabilis ULC683</name>
    <dbReference type="NCBI Taxonomy" id="2781853"/>
    <lineage>
        <taxon>Bacteria</taxon>
        <taxon>Bacillati</taxon>
        <taxon>Cyanobacteriota</taxon>
        <taxon>Cyanophyceae</taxon>
        <taxon>Synechococcales</taxon>
        <taxon>Petrachlorosaceae</taxon>
        <taxon>Petrachloros</taxon>
        <taxon>Petrachloros mirabilis</taxon>
    </lineage>
</organism>
<keyword evidence="2" id="KW-0678">Repressor</keyword>
<feature type="binding site" evidence="7">
    <location>
        <position position="138"/>
    </location>
    <ligand>
        <name>Zn(2+)</name>
        <dbReference type="ChEBI" id="CHEBI:29105"/>
    </ligand>
</feature>
<dbReference type="Proteomes" id="UP000607397">
    <property type="component" value="Unassembled WGS sequence"/>
</dbReference>
<dbReference type="PANTHER" id="PTHR33202">
    <property type="entry name" value="ZINC UPTAKE REGULATION PROTEIN"/>
    <property type="match status" value="1"/>
</dbReference>
<dbReference type="InterPro" id="IPR043135">
    <property type="entry name" value="Fur_C"/>
</dbReference>
<keyword evidence="11" id="KW-1185">Reference proteome</keyword>
<dbReference type="GO" id="GO:0000976">
    <property type="term" value="F:transcription cis-regulatory region binding"/>
    <property type="evidence" value="ECO:0007669"/>
    <property type="project" value="TreeGrafter"/>
</dbReference>
<evidence type="ECO:0000256" key="1">
    <source>
        <dbReference type="ARBA" id="ARBA00007957"/>
    </source>
</evidence>
<keyword evidence="7" id="KW-0479">Metal-binding</keyword>
<evidence type="ECO:0000313" key="10">
    <source>
        <dbReference type="EMBL" id="NCJ08265.1"/>
    </source>
</evidence>
<keyword evidence="6" id="KW-0804">Transcription</keyword>
<keyword evidence="4" id="KW-0805">Transcription regulation</keyword>
<feature type="binding site" evidence="7">
    <location>
        <position position="98"/>
    </location>
    <ligand>
        <name>Zn(2+)</name>
        <dbReference type="ChEBI" id="CHEBI:29105"/>
    </ligand>
</feature>
<evidence type="ECO:0000256" key="3">
    <source>
        <dbReference type="ARBA" id="ARBA00022833"/>
    </source>
</evidence>
<evidence type="ECO:0000256" key="2">
    <source>
        <dbReference type="ARBA" id="ARBA00022491"/>
    </source>
</evidence>
<evidence type="ECO:0000256" key="6">
    <source>
        <dbReference type="ARBA" id="ARBA00023163"/>
    </source>
</evidence>
<dbReference type="RefSeq" id="WP_161826740.1">
    <property type="nucleotide sequence ID" value="NZ_WVIC01000046.1"/>
</dbReference>
<dbReference type="Gene3D" id="1.10.10.10">
    <property type="entry name" value="Winged helix-like DNA-binding domain superfamily/Winged helix DNA-binding domain"/>
    <property type="match status" value="1"/>
</dbReference>
<feature type="binding site" evidence="7">
    <location>
        <position position="141"/>
    </location>
    <ligand>
        <name>Zn(2+)</name>
        <dbReference type="ChEBI" id="CHEBI:29105"/>
    </ligand>
</feature>
<dbReference type="InterPro" id="IPR036388">
    <property type="entry name" value="WH-like_DNA-bd_sf"/>
</dbReference>
<dbReference type="EMBL" id="WVIC01000046">
    <property type="protein sequence ID" value="NCJ08265.1"/>
    <property type="molecule type" value="Genomic_DNA"/>
</dbReference>
<evidence type="ECO:0000256" key="7">
    <source>
        <dbReference type="PIRSR" id="PIRSR602481-1"/>
    </source>
</evidence>
<keyword evidence="8" id="KW-0408">Iron</keyword>
<feature type="binding site" evidence="8">
    <location>
        <position position="130"/>
    </location>
    <ligand>
        <name>Fe cation</name>
        <dbReference type="ChEBI" id="CHEBI:24875"/>
    </ligand>
</feature>
<evidence type="ECO:0000313" key="11">
    <source>
        <dbReference type="Proteomes" id="UP000607397"/>
    </source>
</evidence>
<evidence type="ECO:0000256" key="4">
    <source>
        <dbReference type="ARBA" id="ARBA00023015"/>
    </source>
</evidence>
<dbReference type="PANTHER" id="PTHR33202:SF19">
    <property type="entry name" value="FERRIC UPTAKE REGULATION PROTEIN"/>
    <property type="match status" value="1"/>
</dbReference>
<proteinExistence type="inferred from homology"/>
<evidence type="ECO:0000256" key="5">
    <source>
        <dbReference type="ARBA" id="ARBA00023125"/>
    </source>
</evidence>
<comment type="similarity">
    <text evidence="1">Belongs to the Fur family.</text>
</comment>
<comment type="cofactor">
    <cofactor evidence="7">
        <name>Zn(2+)</name>
        <dbReference type="ChEBI" id="CHEBI:29105"/>
    </cofactor>
    <text evidence="7">Binds 1 zinc ion per subunit.</text>
</comment>
<keyword evidence="5" id="KW-0238">DNA-binding</keyword>
<gene>
    <name evidence="10" type="ORF">GS597_17475</name>
</gene>
<dbReference type="GO" id="GO:0008270">
    <property type="term" value="F:zinc ion binding"/>
    <property type="evidence" value="ECO:0007669"/>
    <property type="project" value="TreeGrafter"/>
</dbReference>
<dbReference type="GO" id="GO:0045892">
    <property type="term" value="P:negative regulation of DNA-templated transcription"/>
    <property type="evidence" value="ECO:0007669"/>
    <property type="project" value="TreeGrafter"/>
</dbReference>
<reference evidence="10" key="1">
    <citation type="submission" date="2019-12" db="EMBL/GenBank/DDBJ databases">
        <title>High-Quality draft genome sequences of three cyanobacteria isolated from the limestone walls of the Old Cathedral of Coimbra.</title>
        <authorList>
            <person name="Tiago I."/>
            <person name="Soares F."/>
            <person name="Portugal A."/>
        </authorList>
    </citation>
    <scope>NUCLEOTIDE SEQUENCE [LARGE SCALE GENOMIC DNA]</scope>
    <source>
        <strain evidence="10">C</strain>
    </source>
</reference>
<protein>
    <submittedName>
        <fullName evidence="10">Transcriptional repressor</fullName>
    </submittedName>
</protein>
<dbReference type="InterPro" id="IPR002481">
    <property type="entry name" value="FUR"/>
</dbReference>
<feature type="binding site" evidence="7">
    <location>
        <position position="101"/>
    </location>
    <ligand>
        <name>Zn(2+)</name>
        <dbReference type="ChEBI" id="CHEBI:29105"/>
    </ligand>
</feature>
<keyword evidence="3 7" id="KW-0862">Zinc</keyword>
<dbReference type="GO" id="GO:1900376">
    <property type="term" value="P:regulation of secondary metabolite biosynthetic process"/>
    <property type="evidence" value="ECO:0007669"/>
    <property type="project" value="TreeGrafter"/>
</dbReference>
<dbReference type="GO" id="GO:0003700">
    <property type="term" value="F:DNA-binding transcription factor activity"/>
    <property type="evidence" value="ECO:0007669"/>
    <property type="project" value="InterPro"/>
</dbReference>